<gene>
    <name evidence="1" type="ORF">GCM10023350_41380</name>
</gene>
<keyword evidence="2" id="KW-1185">Reference proteome</keyword>
<evidence type="ECO:0000313" key="1">
    <source>
        <dbReference type="EMBL" id="GAA4751828.1"/>
    </source>
</evidence>
<proteinExistence type="predicted"/>
<protein>
    <submittedName>
        <fullName evidence="1">Uncharacterized protein</fullName>
    </submittedName>
</protein>
<dbReference type="Proteomes" id="UP001499882">
    <property type="component" value="Unassembled WGS sequence"/>
</dbReference>
<evidence type="ECO:0000313" key="2">
    <source>
        <dbReference type="Proteomes" id="UP001499882"/>
    </source>
</evidence>
<accession>A0ABP8ZB14</accession>
<comment type="caution">
    <text evidence="1">The sequence shown here is derived from an EMBL/GenBank/DDBJ whole genome shotgun (WGS) entry which is preliminary data.</text>
</comment>
<dbReference type="EMBL" id="BAABKN010000027">
    <property type="protein sequence ID" value="GAA4751828.1"/>
    <property type="molecule type" value="Genomic_DNA"/>
</dbReference>
<sequence>MRRELTIAELESEHTELLPTRETLFFGNTNWASVMASNSSLALNAASFGSVAQSAATQSITVSQG</sequence>
<name>A0ABP8ZB14_9ACTN</name>
<dbReference type="RefSeq" id="WP_345528887.1">
    <property type="nucleotide sequence ID" value="NZ_BAABKN010000027.1"/>
</dbReference>
<reference evidence="2" key="1">
    <citation type="journal article" date="2019" name="Int. J. Syst. Evol. Microbiol.">
        <title>The Global Catalogue of Microorganisms (GCM) 10K type strain sequencing project: providing services to taxonomists for standard genome sequencing and annotation.</title>
        <authorList>
            <consortium name="The Broad Institute Genomics Platform"/>
            <consortium name="The Broad Institute Genome Sequencing Center for Infectious Disease"/>
            <person name="Wu L."/>
            <person name="Ma J."/>
        </authorList>
    </citation>
    <scope>NUCLEOTIDE SEQUENCE [LARGE SCALE GENOMIC DNA]</scope>
    <source>
        <strain evidence="2">JCM 18532</strain>
    </source>
</reference>
<organism evidence="1 2">
    <name type="scientific">Nocardioides endophyticus</name>
    <dbReference type="NCBI Taxonomy" id="1353775"/>
    <lineage>
        <taxon>Bacteria</taxon>
        <taxon>Bacillati</taxon>
        <taxon>Actinomycetota</taxon>
        <taxon>Actinomycetes</taxon>
        <taxon>Propionibacteriales</taxon>
        <taxon>Nocardioidaceae</taxon>
        <taxon>Nocardioides</taxon>
    </lineage>
</organism>